<keyword evidence="1" id="KW-0121">Carboxypeptidase</keyword>
<dbReference type="InterPro" id="IPR036950">
    <property type="entry name" value="PBP_transglycosylase"/>
</dbReference>
<comment type="catalytic activity">
    <reaction evidence="8">
        <text>[GlcNAc-(1-&gt;4)-Mur2Ac(oyl-L-Ala-gamma-D-Glu-L-Lys-D-Ala-D-Ala)](n)-di-trans,octa-cis-undecaprenyl diphosphate + beta-D-GlcNAc-(1-&gt;4)-Mur2Ac(oyl-L-Ala-gamma-D-Glu-L-Lys-D-Ala-D-Ala)-di-trans,octa-cis-undecaprenyl diphosphate = [GlcNAc-(1-&gt;4)-Mur2Ac(oyl-L-Ala-gamma-D-Glu-L-Lys-D-Ala-D-Ala)](n+1)-di-trans,octa-cis-undecaprenyl diphosphate + di-trans,octa-cis-undecaprenyl diphosphate + H(+)</text>
        <dbReference type="Rhea" id="RHEA:23708"/>
        <dbReference type="Rhea" id="RHEA-COMP:9602"/>
        <dbReference type="Rhea" id="RHEA-COMP:9603"/>
        <dbReference type="ChEBI" id="CHEBI:15378"/>
        <dbReference type="ChEBI" id="CHEBI:58405"/>
        <dbReference type="ChEBI" id="CHEBI:60033"/>
        <dbReference type="ChEBI" id="CHEBI:78435"/>
        <dbReference type="EC" id="2.4.99.28"/>
    </reaction>
</comment>
<dbReference type="SUPFAM" id="SSF56601">
    <property type="entry name" value="beta-lactamase/transpeptidase-like"/>
    <property type="match status" value="1"/>
</dbReference>
<feature type="domain" description="Penicillin-binding protein transpeptidase" evidence="10">
    <location>
        <begin position="377"/>
        <end position="644"/>
    </location>
</feature>
<evidence type="ECO:0000256" key="4">
    <source>
        <dbReference type="ARBA" id="ARBA00022679"/>
    </source>
</evidence>
<dbReference type="InterPro" id="IPR023346">
    <property type="entry name" value="Lysozyme-like_dom_sf"/>
</dbReference>
<proteinExistence type="predicted"/>
<evidence type="ECO:0000313" key="12">
    <source>
        <dbReference type="EMBL" id="MFC7582159.1"/>
    </source>
</evidence>
<sequence length="738" mass="78085">MSSPRSRAVTPVQLVALLLAFLSISGLTGVLGAGLLVPAAGSAGEVAKAVPTVFDGLPDDLQIVEPAVESTMLDEDGNTIATFFDKRRIVVPSDKIADIMKQAIVAIEDKRFYEHHGVDPDGVARALVSNLSGDSGTQGASTITQQYIRNMLIEKGYLEGDAQIVADATAQTPERKLREMKYALTLETKMSKDEILTGYLNIAPFGPTTYGVEAASKLYFSKSASQLTISEAALLAGLVQAPTDYDPLTYPDAAQSRRDTVLGVMLDQGVITQEDYDAAVAVNVSDMLHPDVQTSGCSGATTTMEYFCQYAIEQFLNDETFGATQGERNQLLQTGGIEIRTTINASKQQDAWNALTAALPVDNANGGVGLDDALTSVEPSTGNVLAMAQNTTYGQGESTRETMVNYNVDSNFSPGSTFKLFTLIQWFKEGHGAYDTVGRANRTYTTGEFKCSDGTYVPVDNGAWTVNDLTGKDGPMQAIRALGLSVNQAFINMSTKVDFCAIFQDAKDFGITKADGSAIDPLPSNIIGSGEASPLKLATAYAAIANNGVLCQPNAITTVTDRNGNVLKEYKPNCSQVLDSTVAQKVSTMLRKANAQYYDFALDGGRQFAAKTGTTDNNSNTWTAGFTQEIATVAWMGYANSSSQQVENFSIAGTTLAVPYGSTVGAYIWAPYMNAALAGTTGTPMADVFIGDVPRPSPSPTPSATDTGSSSDKPDTDTGDNGQGQDNGGDSGSDGNDR</sequence>
<dbReference type="Gene3D" id="3.40.710.10">
    <property type="entry name" value="DD-peptidase/beta-lactamase superfamily"/>
    <property type="match status" value="1"/>
</dbReference>
<keyword evidence="2" id="KW-0645">Protease</keyword>
<dbReference type="EMBL" id="JBHTEF010000001">
    <property type="protein sequence ID" value="MFC7582159.1"/>
    <property type="molecule type" value="Genomic_DNA"/>
</dbReference>
<evidence type="ECO:0000256" key="6">
    <source>
        <dbReference type="ARBA" id="ARBA00023268"/>
    </source>
</evidence>
<dbReference type="InterPro" id="IPR012338">
    <property type="entry name" value="Beta-lactam/transpept-like"/>
</dbReference>
<dbReference type="EC" id="2.4.-.-" evidence="12"/>
<dbReference type="InterPro" id="IPR050396">
    <property type="entry name" value="Glycosyltr_51/Transpeptidase"/>
</dbReference>
<evidence type="ECO:0000256" key="7">
    <source>
        <dbReference type="ARBA" id="ARBA00034000"/>
    </source>
</evidence>
<accession>A0ABW2SQN9</accession>
<organism evidence="12 13">
    <name type="scientific">Schaalia naturae</name>
    <dbReference type="NCBI Taxonomy" id="635203"/>
    <lineage>
        <taxon>Bacteria</taxon>
        <taxon>Bacillati</taxon>
        <taxon>Actinomycetota</taxon>
        <taxon>Actinomycetes</taxon>
        <taxon>Actinomycetales</taxon>
        <taxon>Actinomycetaceae</taxon>
        <taxon>Schaalia</taxon>
    </lineage>
</organism>
<dbReference type="RefSeq" id="WP_380976040.1">
    <property type="nucleotide sequence ID" value="NZ_JBHTEF010000001.1"/>
</dbReference>
<dbReference type="PANTHER" id="PTHR32282:SF33">
    <property type="entry name" value="PEPTIDOGLYCAN GLYCOSYLTRANSFERASE"/>
    <property type="match status" value="1"/>
</dbReference>
<keyword evidence="3 12" id="KW-0328">Glycosyltransferase</keyword>
<keyword evidence="4 12" id="KW-0808">Transferase</keyword>
<keyword evidence="13" id="KW-1185">Reference proteome</keyword>
<dbReference type="Gene3D" id="1.10.3810.10">
    <property type="entry name" value="Biosynthetic peptidoglycan transglycosylase-like"/>
    <property type="match status" value="1"/>
</dbReference>
<keyword evidence="6" id="KW-0511">Multifunctional enzyme</keyword>
<comment type="caution">
    <text evidence="12">The sequence shown here is derived from an EMBL/GenBank/DDBJ whole genome shotgun (WGS) entry which is preliminary data.</text>
</comment>
<protein>
    <submittedName>
        <fullName evidence="12">Transglycosylase domain-containing protein</fullName>
        <ecNumber evidence="12">2.4.-.-</ecNumber>
    </submittedName>
</protein>
<evidence type="ECO:0000256" key="2">
    <source>
        <dbReference type="ARBA" id="ARBA00022670"/>
    </source>
</evidence>
<reference evidence="13" key="1">
    <citation type="journal article" date="2019" name="Int. J. Syst. Evol. Microbiol.">
        <title>The Global Catalogue of Microorganisms (GCM) 10K type strain sequencing project: providing services to taxonomists for standard genome sequencing and annotation.</title>
        <authorList>
            <consortium name="The Broad Institute Genomics Platform"/>
            <consortium name="The Broad Institute Genome Sequencing Center for Infectious Disease"/>
            <person name="Wu L."/>
            <person name="Ma J."/>
        </authorList>
    </citation>
    <scope>NUCLEOTIDE SEQUENCE [LARGE SCALE GENOMIC DNA]</scope>
    <source>
        <strain evidence="13">CCUG 56698</strain>
    </source>
</reference>
<dbReference type="InterPro" id="IPR001264">
    <property type="entry name" value="Glyco_trans_51"/>
</dbReference>
<dbReference type="Proteomes" id="UP001596527">
    <property type="component" value="Unassembled WGS sequence"/>
</dbReference>
<evidence type="ECO:0000256" key="3">
    <source>
        <dbReference type="ARBA" id="ARBA00022676"/>
    </source>
</evidence>
<evidence type="ECO:0000256" key="5">
    <source>
        <dbReference type="ARBA" id="ARBA00022801"/>
    </source>
</evidence>
<evidence type="ECO:0000256" key="1">
    <source>
        <dbReference type="ARBA" id="ARBA00022645"/>
    </source>
</evidence>
<evidence type="ECO:0000256" key="8">
    <source>
        <dbReference type="ARBA" id="ARBA00049902"/>
    </source>
</evidence>
<feature type="compositionally biased region" description="Gly residues" evidence="9">
    <location>
        <begin position="721"/>
        <end position="732"/>
    </location>
</feature>
<keyword evidence="5" id="KW-0378">Hydrolase</keyword>
<feature type="region of interest" description="Disordered" evidence="9">
    <location>
        <begin position="688"/>
        <end position="738"/>
    </location>
</feature>
<evidence type="ECO:0000259" key="10">
    <source>
        <dbReference type="Pfam" id="PF00905"/>
    </source>
</evidence>
<dbReference type="Pfam" id="PF00912">
    <property type="entry name" value="Transgly"/>
    <property type="match status" value="1"/>
</dbReference>
<dbReference type="InterPro" id="IPR001460">
    <property type="entry name" value="PCN-bd_Tpept"/>
</dbReference>
<name>A0ABW2SQN9_9ACTO</name>
<dbReference type="GO" id="GO:0016757">
    <property type="term" value="F:glycosyltransferase activity"/>
    <property type="evidence" value="ECO:0007669"/>
    <property type="project" value="UniProtKB-KW"/>
</dbReference>
<feature type="compositionally biased region" description="Low complexity" evidence="9">
    <location>
        <begin position="702"/>
        <end position="711"/>
    </location>
</feature>
<evidence type="ECO:0000259" key="11">
    <source>
        <dbReference type="Pfam" id="PF00912"/>
    </source>
</evidence>
<comment type="catalytic activity">
    <reaction evidence="7">
        <text>Preferential cleavage: (Ac)2-L-Lys-D-Ala-|-D-Ala. Also transpeptidation of peptidyl-alanyl moieties that are N-acyl substituents of D-alanine.</text>
        <dbReference type="EC" id="3.4.16.4"/>
    </reaction>
</comment>
<dbReference type="PANTHER" id="PTHR32282">
    <property type="entry name" value="BINDING PROTEIN TRANSPEPTIDASE, PUTATIVE-RELATED"/>
    <property type="match status" value="1"/>
</dbReference>
<dbReference type="SUPFAM" id="SSF53955">
    <property type="entry name" value="Lysozyme-like"/>
    <property type="match status" value="1"/>
</dbReference>
<dbReference type="Pfam" id="PF00905">
    <property type="entry name" value="Transpeptidase"/>
    <property type="match status" value="1"/>
</dbReference>
<evidence type="ECO:0000256" key="9">
    <source>
        <dbReference type="SAM" id="MobiDB-lite"/>
    </source>
</evidence>
<gene>
    <name evidence="12" type="ORF">ACFQWG_13250</name>
</gene>
<evidence type="ECO:0000313" key="13">
    <source>
        <dbReference type="Proteomes" id="UP001596527"/>
    </source>
</evidence>
<feature type="domain" description="Glycosyl transferase family 51" evidence="11">
    <location>
        <begin position="77"/>
        <end position="265"/>
    </location>
</feature>